<evidence type="ECO:0000313" key="4">
    <source>
        <dbReference type="Proteomes" id="UP001183535"/>
    </source>
</evidence>
<feature type="chain" id="PRO_5044807235" evidence="1">
    <location>
        <begin position="37"/>
        <end position="799"/>
    </location>
</feature>
<feature type="signal peptide" evidence="1">
    <location>
        <begin position="1"/>
        <end position="36"/>
    </location>
</feature>
<organism evidence="3 4">
    <name type="scientific">Streptomyces doudnae</name>
    <dbReference type="NCBI Taxonomy" id="3075536"/>
    <lineage>
        <taxon>Bacteria</taxon>
        <taxon>Bacillati</taxon>
        <taxon>Actinomycetota</taxon>
        <taxon>Actinomycetes</taxon>
        <taxon>Kitasatosporales</taxon>
        <taxon>Streptomycetaceae</taxon>
        <taxon>Streptomyces</taxon>
    </lineage>
</organism>
<dbReference type="CDD" id="cd00161">
    <property type="entry name" value="beta-trefoil_Ricin-like"/>
    <property type="match status" value="1"/>
</dbReference>
<keyword evidence="4" id="KW-1185">Reference proteome</keyword>
<sequence>MPLDRRHFLRTGGLAAGSLAAGLPLATASAAATAPAAPGLAPDAFTRLPPGSVTAGGWLAGQLRAQLAGLCGRFAERSHFLDPATSGWTNPGNDGWEELPYWLRGYVPLAVATGDTAALDRSRRWIDAILATEQSDGFFGPRALRTALNGGPDFWPYLPLLQALRGWAEFTHDARIVPFLGRFLRYMNAQGRGAFDSSWVSLRWGDGMDVALWLYRRTGEAFLLDLVDRMHTWGADWTGPLPSPHNVNIAQGFREPAQYAQRSGDPELTRASYRVYQQIRDGYGQFPGGGFAGDENIRPGFGDPRQGFETCGIVEFMASHELLTRVTGDPVWADRCEELAFNMLPASLDPEGKALHYVTSANSVDLDNAPKTQGQFQNGFAMQSLRPGVDQYRCCPHNYGMGWPYFTEELWLATPDGGLAAAMYAPCAVRATVAGGTEVTVTEETGYPFDETITLTLSTPRPVAFPLLLRVPGWCRGPVLRVNGAAVAAADGPSFARVERTWRDGDRVTLTLPQRTAVRTWQGGRGAVSVDRGPLTYSLRIGERYVRTGGDANFPEYDVHATTPWNYGLVPDSVPEVHRSSGPPSADPFTLAGTPLTLTARARRVPEWIADDEHVVAPLQQSPARATGAVEEVTLVPMGAARLRVTAFPTAAPDGRPWVPEPRYRRILNRHSGKVLAVDGMSTANSARVVQYDNTGTGDHAWQFVDRGAGWFLVRNGHSGKVLGVDGMSTANSARVVQFEDNGTDDHLWTLDDRGDGWFLLRNRHSGKVLGVDGMSTANSAQVVQFEDNGTDDHLWRLL</sequence>
<dbReference type="SMART" id="SM00458">
    <property type="entry name" value="RICIN"/>
    <property type="match status" value="1"/>
</dbReference>
<keyword evidence="3" id="KW-0378">Hydrolase</keyword>
<dbReference type="InterPro" id="IPR000772">
    <property type="entry name" value="Ricin_B_lectin"/>
</dbReference>
<dbReference type="EMBL" id="JAVRES010000001">
    <property type="protein sequence ID" value="MDT0433461.1"/>
    <property type="molecule type" value="Genomic_DNA"/>
</dbReference>
<dbReference type="Proteomes" id="UP001183535">
    <property type="component" value="Unassembled WGS sequence"/>
</dbReference>
<dbReference type="InterPro" id="IPR035992">
    <property type="entry name" value="Ricin_B-like_lectins"/>
</dbReference>
<dbReference type="PANTHER" id="PTHR31151">
    <property type="entry name" value="PROLINE-TRNA LIGASE (DUF1680)"/>
    <property type="match status" value="1"/>
</dbReference>
<keyword evidence="1" id="KW-0732">Signal</keyword>
<feature type="domain" description="Ricin B lectin" evidence="2">
    <location>
        <begin position="662"/>
        <end position="799"/>
    </location>
</feature>
<name>A0ABD5EFV0_9ACTN</name>
<dbReference type="InterPro" id="IPR008928">
    <property type="entry name" value="6-hairpin_glycosidase_sf"/>
</dbReference>
<dbReference type="Pfam" id="PF20736">
    <property type="entry name" value="Glyco_hydro127M"/>
    <property type="match status" value="1"/>
</dbReference>
<dbReference type="InterPro" id="IPR049046">
    <property type="entry name" value="Beta-AFase-like_GH127_middle"/>
</dbReference>
<dbReference type="PANTHER" id="PTHR31151:SF0">
    <property type="entry name" value="PROLINE-TRNA LIGASE (DUF1680)"/>
    <property type="match status" value="1"/>
</dbReference>
<dbReference type="PROSITE" id="PS51318">
    <property type="entry name" value="TAT"/>
    <property type="match status" value="1"/>
</dbReference>
<evidence type="ECO:0000259" key="2">
    <source>
        <dbReference type="SMART" id="SM00458"/>
    </source>
</evidence>
<proteinExistence type="predicted"/>
<accession>A0ABD5EFV0</accession>
<dbReference type="Pfam" id="PF07944">
    <property type="entry name" value="Beta-AFase-like_GH127_cat"/>
    <property type="match status" value="1"/>
</dbReference>
<dbReference type="InterPro" id="IPR006311">
    <property type="entry name" value="TAT_signal"/>
</dbReference>
<dbReference type="RefSeq" id="WP_093826751.1">
    <property type="nucleotide sequence ID" value="NZ_JAVRES010000001.1"/>
</dbReference>
<dbReference type="GO" id="GO:0016787">
    <property type="term" value="F:hydrolase activity"/>
    <property type="evidence" value="ECO:0007669"/>
    <property type="project" value="UniProtKB-KW"/>
</dbReference>
<protein>
    <submittedName>
        <fullName evidence="3">Glycoside hydrolase family 127 protein</fullName>
    </submittedName>
</protein>
<dbReference type="Gene3D" id="2.80.10.50">
    <property type="match status" value="1"/>
</dbReference>
<dbReference type="PROSITE" id="PS50231">
    <property type="entry name" value="RICIN_B_LECTIN"/>
    <property type="match status" value="1"/>
</dbReference>
<dbReference type="InterPro" id="IPR012878">
    <property type="entry name" value="Beta-AFase-like_GH127_cat"/>
</dbReference>
<evidence type="ECO:0000313" key="3">
    <source>
        <dbReference type="EMBL" id="MDT0433461.1"/>
    </source>
</evidence>
<dbReference type="SUPFAM" id="SSF50370">
    <property type="entry name" value="Ricin B-like lectins"/>
    <property type="match status" value="1"/>
</dbReference>
<dbReference type="Pfam" id="PF14200">
    <property type="entry name" value="RicinB_lectin_2"/>
    <property type="match status" value="1"/>
</dbReference>
<comment type="caution">
    <text evidence="3">The sequence shown here is derived from an EMBL/GenBank/DDBJ whole genome shotgun (WGS) entry which is preliminary data.</text>
</comment>
<evidence type="ECO:0000256" key="1">
    <source>
        <dbReference type="SAM" id="SignalP"/>
    </source>
</evidence>
<dbReference type="AlphaFoldDB" id="A0ABD5EFV0"/>
<gene>
    <name evidence="3" type="ORF">RM877_02070</name>
</gene>
<dbReference type="SUPFAM" id="SSF48208">
    <property type="entry name" value="Six-hairpin glycosidases"/>
    <property type="match status" value="1"/>
</dbReference>
<reference evidence="4" key="1">
    <citation type="submission" date="2023-07" db="EMBL/GenBank/DDBJ databases">
        <title>30 novel species of actinomycetes from the DSMZ collection.</title>
        <authorList>
            <person name="Nouioui I."/>
        </authorList>
    </citation>
    <scope>NUCLEOTIDE SEQUENCE [LARGE SCALE GENOMIC DNA]</scope>
    <source>
        <strain evidence="4">DSM 41981</strain>
    </source>
</reference>